<dbReference type="InterPro" id="IPR003793">
    <property type="entry name" value="UPF0166"/>
</dbReference>
<evidence type="ECO:0000313" key="3">
    <source>
        <dbReference type="Proteomes" id="UP000014975"/>
    </source>
</evidence>
<reference evidence="2 3" key="1">
    <citation type="journal article" date="2013" name="Genome Announc.">
        <title>Draft genome sequences for three mercury-methylating, sulfate-reducing bacteria.</title>
        <authorList>
            <person name="Brown S.D."/>
            <person name="Hurt R.A.Jr."/>
            <person name="Gilmour C.C."/>
            <person name="Elias D.A."/>
        </authorList>
    </citation>
    <scope>NUCLEOTIDE SEQUENCE [LARGE SCALE GENOMIC DNA]</scope>
    <source>
        <strain evidence="2 3">DSM 16529</strain>
    </source>
</reference>
<protein>
    <submittedName>
        <fullName evidence="2">Uncharacterized protein</fullName>
    </submittedName>
</protein>
<dbReference type="PATRIC" id="fig|1121439.3.peg.2245"/>
<evidence type="ECO:0000313" key="2">
    <source>
        <dbReference type="EMBL" id="EPR31552.1"/>
    </source>
</evidence>
<name>S7T389_9BACT</name>
<sequence>MRLPSKAKRLRIYSGEMDRLGTRALSDAIVEEAARRGLAGVTVLRGMSGYGANSRVKSDKILVLSQDLPIIVEIVDAAEKIDAFLPWLDESVKEGLVTLDDVEVIAYRHSKGEKG</sequence>
<dbReference type="STRING" id="1121439.dsat_0876"/>
<keyword evidence="3" id="KW-1185">Reference proteome</keyword>
<dbReference type="Proteomes" id="UP000014975">
    <property type="component" value="Unassembled WGS sequence"/>
</dbReference>
<dbReference type="Pfam" id="PF02641">
    <property type="entry name" value="DUF190"/>
    <property type="match status" value="1"/>
</dbReference>
<comment type="similarity">
    <text evidence="1">Belongs to the UPF0166 family.</text>
</comment>
<dbReference type="RefSeq" id="WP_020887573.1">
    <property type="nucleotide sequence ID" value="NZ_ATHI01000028.1"/>
</dbReference>
<accession>S7T389</accession>
<dbReference type="InterPro" id="IPR011322">
    <property type="entry name" value="N-reg_PII-like_a/b"/>
</dbReference>
<dbReference type="SUPFAM" id="SSF54913">
    <property type="entry name" value="GlnB-like"/>
    <property type="match status" value="1"/>
</dbReference>
<comment type="caution">
    <text evidence="2">The sequence shown here is derived from an EMBL/GenBank/DDBJ whole genome shotgun (WGS) entry which is preliminary data.</text>
</comment>
<evidence type="ECO:0000256" key="1">
    <source>
        <dbReference type="ARBA" id="ARBA00010554"/>
    </source>
</evidence>
<dbReference type="OrthoDB" id="9795599at2"/>
<organism evidence="2 3">
    <name type="scientific">Alkalidesulfovibrio alkalitolerans DSM 16529</name>
    <dbReference type="NCBI Taxonomy" id="1121439"/>
    <lineage>
        <taxon>Bacteria</taxon>
        <taxon>Pseudomonadati</taxon>
        <taxon>Thermodesulfobacteriota</taxon>
        <taxon>Desulfovibrionia</taxon>
        <taxon>Desulfovibrionales</taxon>
        <taxon>Desulfovibrionaceae</taxon>
        <taxon>Alkalidesulfovibrio</taxon>
    </lineage>
</organism>
<dbReference type="PANTHER" id="PTHR35983:SF1">
    <property type="entry name" value="UPF0166 PROTEIN TM_0021"/>
    <property type="match status" value="1"/>
</dbReference>
<dbReference type="Gene3D" id="3.30.70.120">
    <property type="match status" value="1"/>
</dbReference>
<proteinExistence type="inferred from homology"/>
<gene>
    <name evidence="2" type="ORF">dsat_0876</name>
</gene>
<dbReference type="PANTHER" id="PTHR35983">
    <property type="entry name" value="UPF0166 PROTEIN TM_0021"/>
    <property type="match status" value="1"/>
</dbReference>
<dbReference type="eggNOG" id="COG1993">
    <property type="taxonomic scope" value="Bacteria"/>
</dbReference>
<dbReference type="AlphaFoldDB" id="S7T389"/>
<dbReference type="EMBL" id="ATHI01000028">
    <property type="protein sequence ID" value="EPR31552.1"/>
    <property type="molecule type" value="Genomic_DNA"/>
</dbReference>
<dbReference type="InterPro" id="IPR015867">
    <property type="entry name" value="N-reg_PII/ATP_PRibTrfase_C"/>
</dbReference>